<evidence type="ECO:0000256" key="4">
    <source>
        <dbReference type="ARBA" id="ARBA00023136"/>
    </source>
</evidence>
<accession>X1G237</accession>
<feature type="transmembrane region" description="Helical" evidence="5">
    <location>
        <begin position="75"/>
        <end position="93"/>
    </location>
</feature>
<keyword evidence="3 5" id="KW-1133">Transmembrane helix</keyword>
<feature type="transmembrane region" description="Helical" evidence="5">
    <location>
        <begin position="243"/>
        <end position="264"/>
    </location>
</feature>
<feature type="transmembrane region" description="Helical" evidence="5">
    <location>
        <begin position="44"/>
        <end position="63"/>
    </location>
</feature>
<dbReference type="PANTHER" id="PTHR43483:SF3">
    <property type="entry name" value="MEMBRANE TRANSPORTER PROTEIN HI_0806-RELATED"/>
    <property type="match status" value="1"/>
</dbReference>
<dbReference type="EMBL" id="BARU01022016">
    <property type="protein sequence ID" value="GAH51946.1"/>
    <property type="molecule type" value="Genomic_DNA"/>
</dbReference>
<feature type="transmembrane region" description="Helical" evidence="5">
    <location>
        <begin position="6"/>
        <end position="32"/>
    </location>
</feature>
<dbReference type="InterPro" id="IPR002781">
    <property type="entry name" value="TM_pro_TauE-like"/>
</dbReference>
<evidence type="ECO:0000313" key="6">
    <source>
        <dbReference type="EMBL" id="GAH51946.1"/>
    </source>
</evidence>
<name>X1G237_9ZZZZ</name>
<feature type="transmembrane region" description="Helical" evidence="5">
    <location>
        <begin position="139"/>
        <end position="166"/>
    </location>
</feature>
<sequence>ILLGTGVGVGFASGLLGVGGGFIITPVQYLLFTNMGMSTDIAMKVAFGTSLLVILPTVASGAWRHHKKGAVRWKTAISMGICGFMTAFGGATLATHLPGAVLKIVFGVVVLASGIRMLISKSLKSEQEAKDNPWLWIAWAIPIGLVTGMTGLGGGVVAVPVMVLALKFKMHDAIATSLAMIIFTSAGGVVGYIINGLGVPDLPAYSVGYVNLSTWFLLAVTSIGMAQVGAMTAHRLPARQLKWIFVAAQFYVALRCLVSLSVWVGRYRQRWENEGSNL</sequence>
<evidence type="ECO:0008006" key="7">
    <source>
        <dbReference type="Google" id="ProtNLM"/>
    </source>
</evidence>
<dbReference type="AlphaFoldDB" id="X1G237"/>
<feature type="transmembrane region" description="Helical" evidence="5">
    <location>
        <begin position="214"/>
        <end position="231"/>
    </location>
</feature>
<feature type="non-terminal residue" evidence="6">
    <location>
        <position position="1"/>
    </location>
</feature>
<gene>
    <name evidence="6" type="ORF">S03H2_35938</name>
</gene>
<dbReference type="PANTHER" id="PTHR43483">
    <property type="entry name" value="MEMBRANE TRANSPORTER PROTEIN HI_0806-RELATED"/>
    <property type="match status" value="1"/>
</dbReference>
<feature type="transmembrane region" description="Helical" evidence="5">
    <location>
        <begin position="100"/>
        <end position="119"/>
    </location>
</feature>
<comment type="subcellular location">
    <subcellularLocation>
        <location evidence="1">Membrane</location>
        <topology evidence="1">Multi-pass membrane protein</topology>
    </subcellularLocation>
</comment>
<dbReference type="GO" id="GO:0016020">
    <property type="term" value="C:membrane"/>
    <property type="evidence" value="ECO:0007669"/>
    <property type="project" value="UniProtKB-SubCell"/>
</dbReference>
<organism evidence="6">
    <name type="scientific">marine sediment metagenome</name>
    <dbReference type="NCBI Taxonomy" id="412755"/>
    <lineage>
        <taxon>unclassified sequences</taxon>
        <taxon>metagenomes</taxon>
        <taxon>ecological metagenomes</taxon>
    </lineage>
</organism>
<evidence type="ECO:0000256" key="5">
    <source>
        <dbReference type="SAM" id="Phobius"/>
    </source>
</evidence>
<keyword evidence="4 5" id="KW-0472">Membrane</keyword>
<proteinExistence type="predicted"/>
<keyword evidence="2 5" id="KW-0812">Transmembrane</keyword>
<evidence type="ECO:0000256" key="1">
    <source>
        <dbReference type="ARBA" id="ARBA00004141"/>
    </source>
</evidence>
<evidence type="ECO:0000256" key="3">
    <source>
        <dbReference type="ARBA" id="ARBA00022989"/>
    </source>
</evidence>
<feature type="transmembrane region" description="Helical" evidence="5">
    <location>
        <begin position="173"/>
        <end position="194"/>
    </location>
</feature>
<evidence type="ECO:0000256" key="2">
    <source>
        <dbReference type="ARBA" id="ARBA00022692"/>
    </source>
</evidence>
<comment type="caution">
    <text evidence="6">The sequence shown here is derived from an EMBL/GenBank/DDBJ whole genome shotgun (WGS) entry which is preliminary data.</text>
</comment>
<reference evidence="6" key="1">
    <citation type="journal article" date="2014" name="Front. Microbiol.">
        <title>High frequency of phylogenetically diverse reductive dehalogenase-homologous genes in deep subseafloor sedimentary metagenomes.</title>
        <authorList>
            <person name="Kawai M."/>
            <person name="Futagami T."/>
            <person name="Toyoda A."/>
            <person name="Takaki Y."/>
            <person name="Nishi S."/>
            <person name="Hori S."/>
            <person name="Arai W."/>
            <person name="Tsubouchi T."/>
            <person name="Morono Y."/>
            <person name="Uchiyama I."/>
            <person name="Ito T."/>
            <person name="Fujiyama A."/>
            <person name="Inagaki F."/>
            <person name="Takami H."/>
        </authorList>
    </citation>
    <scope>NUCLEOTIDE SEQUENCE</scope>
    <source>
        <strain evidence="6">Expedition CK06-06</strain>
    </source>
</reference>
<dbReference type="Pfam" id="PF01925">
    <property type="entry name" value="TauE"/>
    <property type="match status" value="1"/>
</dbReference>
<protein>
    <recommendedName>
        <fullName evidence="7">Membrane transporter protein</fullName>
    </recommendedName>
</protein>